<dbReference type="AlphaFoldDB" id="A0A814L1V5"/>
<evidence type="ECO:0000313" key="2">
    <source>
        <dbReference type="EMBL" id="CAF1058796.1"/>
    </source>
</evidence>
<evidence type="ECO:0000256" key="1">
    <source>
        <dbReference type="SAM" id="SignalP"/>
    </source>
</evidence>
<name>A0A814L1V5_9BILA</name>
<dbReference type="EMBL" id="CAJNOC010005672">
    <property type="protein sequence ID" value="CAF1058796.1"/>
    <property type="molecule type" value="Genomic_DNA"/>
</dbReference>
<sequence>MMKIILFFVMCNSIFAWNTSLKRLRSDLFLEKRKLVDSESRELLVQNFLEAFHLLKDPQINNVHRNQIVKYLQQITQELKGYIKDNEDVFFKEILSRGYRPPSDKVDDGIKQLFKWGKK</sequence>
<keyword evidence="3" id="KW-1185">Reference proteome</keyword>
<organism evidence="2 3">
    <name type="scientific">Brachionus calyciflorus</name>
    <dbReference type="NCBI Taxonomy" id="104777"/>
    <lineage>
        <taxon>Eukaryota</taxon>
        <taxon>Metazoa</taxon>
        <taxon>Spiralia</taxon>
        <taxon>Gnathifera</taxon>
        <taxon>Rotifera</taxon>
        <taxon>Eurotatoria</taxon>
        <taxon>Monogononta</taxon>
        <taxon>Pseudotrocha</taxon>
        <taxon>Ploima</taxon>
        <taxon>Brachionidae</taxon>
        <taxon>Brachionus</taxon>
    </lineage>
</organism>
<evidence type="ECO:0000313" key="3">
    <source>
        <dbReference type="Proteomes" id="UP000663879"/>
    </source>
</evidence>
<comment type="caution">
    <text evidence="2">The sequence shown here is derived from an EMBL/GenBank/DDBJ whole genome shotgun (WGS) entry which is preliminary data.</text>
</comment>
<gene>
    <name evidence="2" type="ORF">OXX778_LOCUS19182</name>
</gene>
<feature type="signal peptide" evidence="1">
    <location>
        <begin position="1"/>
        <end position="16"/>
    </location>
</feature>
<protein>
    <submittedName>
        <fullName evidence="2">Uncharacterized protein</fullName>
    </submittedName>
</protein>
<dbReference type="Proteomes" id="UP000663879">
    <property type="component" value="Unassembled WGS sequence"/>
</dbReference>
<accession>A0A814L1V5</accession>
<proteinExistence type="predicted"/>
<reference evidence="2" key="1">
    <citation type="submission" date="2021-02" db="EMBL/GenBank/DDBJ databases">
        <authorList>
            <person name="Nowell W R."/>
        </authorList>
    </citation>
    <scope>NUCLEOTIDE SEQUENCE</scope>
    <source>
        <strain evidence="2">Ploen Becks lab</strain>
    </source>
</reference>
<feature type="chain" id="PRO_5032890587" evidence="1">
    <location>
        <begin position="17"/>
        <end position="119"/>
    </location>
</feature>
<keyword evidence="1" id="KW-0732">Signal</keyword>